<dbReference type="InterPro" id="IPR039426">
    <property type="entry name" value="TonB-dep_rcpt-like"/>
</dbReference>
<feature type="domain" description="TonB-dependent receptor plug" evidence="3">
    <location>
        <begin position="703"/>
        <end position="798"/>
    </location>
</feature>
<name>A0ABS9VAH0_9BACT</name>
<comment type="caution">
    <text evidence="4">The sequence shown here is derived from an EMBL/GenBank/DDBJ whole genome shotgun (WGS) entry which is preliminary data.</text>
</comment>
<keyword evidence="5" id="KW-1185">Reference proteome</keyword>
<dbReference type="Pfam" id="PF07715">
    <property type="entry name" value="Plug"/>
    <property type="match status" value="1"/>
</dbReference>
<keyword evidence="1 2" id="KW-0472">Membrane</keyword>
<proteinExistence type="inferred from homology"/>
<gene>
    <name evidence="4" type="ORF">MM213_08055</name>
</gene>
<comment type="similarity">
    <text evidence="1">Belongs to the TonB-dependent receptor family.</text>
</comment>
<accession>A0ABS9VAH0</accession>
<keyword evidence="1 2" id="KW-0812">Transmembrane</keyword>
<evidence type="ECO:0000313" key="5">
    <source>
        <dbReference type="Proteomes" id="UP001165430"/>
    </source>
</evidence>
<evidence type="ECO:0000256" key="1">
    <source>
        <dbReference type="PROSITE-ProRule" id="PRU01360"/>
    </source>
</evidence>
<evidence type="ECO:0000256" key="2">
    <source>
        <dbReference type="SAM" id="Phobius"/>
    </source>
</evidence>
<dbReference type="Gene3D" id="2.60.40.1930">
    <property type="match status" value="1"/>
</dbReference>
<sequence>MKKVLRTQLPLFLIFIVSFSFWSFQKNDPLTQKILDYFSNLQSEFPVEKVHLHLDKKAYTLGEDIWFSAYVTAGGVQVPSPLSKTLYVDLFDGEGKLVMQKKVFIEDGFGNGDFKLPDFGNEGVYSIKAYTAWMENFGAEYFYHQNIEIYDGSNAVFFPSLTFEEKIVSGEQVKYSVKLDVLDLKENPLAGETILMKVFAEGEQLSEKEVILNAQGQVSYSFNLPFRPFSSQWVELAYLENGEYEVSKKIKIPYVFQLADIQFFPEGGHLVSGYKSNIAFKGIYPDGSPVDIEGEVIGLAEPTKFKSFFGGMGLFELTPESGVNYQVKVFDQEPNDSKTIDLPKVEDKGLVVTVINKLELAYITVFVQGNYQDEGLTIVSHTRGMINYMVNGELTNGIWGVRIPKGNILSGINHITILNESGIPLLERLVFHDADNTTIDLGITKKPTLSNKSLVELEVISMMENVPMSGEFSVSITDLDQVSSNQDLDNTIISNLLLTSDLKGSVYQPSYYFKDKKEETLQALDLVMMTNGWRRLHWQDVVSEKFPKADRLIERGISIEGVVKEKTKSKKGLRGGEVTAMIGDGEEIISTPFTENGKFLLPNIEFFEDKEMTITAKDERVREYVDIEILQQDKYFDKIEAKAFSKLNAPKNLLESFAARQMMNRLFEEEMMIELEGVEIEAKTMEEETLEQRRTYGQGDVVIKPDNILGSDAFTNIFQMIQGRVAGVQVSISGTSATVLIRGVGTINAGTEPLFLLDNMPVDASILMQVNPRDVAAIDVFKDPASTSIFGSQGSNGAIAVYTKTGDGILGVSVGNLVSKVSGYSVAKEFYHPNYETKTVENSISDKRSTIYWNPRFSIGESGKAEIKYYNSDVATKHLVVIEGMDKQGRLARFETIL</sequence>
<dbReference type="SUPFAM" id="SSF56935">
    <property type="entry name" value="Porins"/>
    <property type="match status" value="1"/>
</dbReference>
<organism evidence="4 5">
    <name type="scientific">Belliella alkalica</name>
    <dbReference type="NCBI Taxonomy" id="1730871"/>
    <lineage>
        <taxon>Bacteria</taxon>
        <taxon>Pseudomonadati</taxon>
        <taxon>Bacteroidota</taxon>
        <taxon>Cytophagia</taxon>
        <taxon>Cytophagales</taxon>
        <taxon>Cyclobacteriaceae</taxon>
        <taxon>Belliella</taxon>
    </lineage>
</organism>
<dbReference type="EMBL" id="JAKZGO010000005">
    <property type="protein sequence ID" value="MCH7413433.1"/>
    <property type="molecule type" value="Genomic_DNA"/>
</dbReference>
<keyword evidence="2" id="KW-1133">Transmembrane helix</keyword>
<evidence type="ECO:0000259" key="3">
    <source>
        <dbReference type="Pfam" id="PF07715"/>
    </source>
</evidence>
<dbReference type="PROSITE" id="PS52016">
    <property type="entry name" value="TONB_DEPENDENT_REC_3"/>
    <property type="match status" value="1"/>
</dbReference>
<comment type="subcellular location">
    <subcellularLocation>
        <location evidence="1">Cell outer membrane</location>
        <topology evidence="1">Multi-pass membrane protein</topology>
    </subcellularLocation>
</comment>
<keyword evidence="4" id="KW-0675">Receptor</keyword>
<dbReference type="Proteomes" id="UP001165430">
    <property type="component" value="Unassembled WGS sequence"/>
</dbReference>
<dbReference type="InterPro" id="IPR012910">
    <property type="entry name" value="Plug_dom"/>
</dbReference>
<dbReference type="RefSeq" id="WP_241411192.1">
    <property type="nucleotide sequence ID" value="NZ_JAKZGO010000005.1"/>
</dbReference>
<keyword evidence="1" id="KW-0813">Transport</keyword>
<evidence type="ECO:0000313" key="4">
    <source>
        <dbReference type="EMBL" id="MCH7413433.1"/>
    </source>
</evidence>
<feature type="transmembrane region" description="Helical" evidence="2">
    <location>
        <begin position="7"/>
        <end position="24"/>
    </location>
</feature>
<keyword evidence="1" id="KW-0998">Cell outer membrane</keyword>
<protein>
    <submittedName>
        <fullName evidence="4">TonB-dependent receptor plug domain-containing protein</fullName>
    </submittedName>
</protein>
<dbReference type="Gene3D" id="2.170.130.10">
    <property type="entry name" value="TonB-dependent receptor, plug domain"/>
    <property type="match status" value="1"/>
</dbReference>
<reference evidence="4" key="1">
    <citation type="submission" date="2022-03" db="EMBL/GenBank/DDBJ databases">
        <title>De novo assembled genomes of Belliella spp. (Cyclobacteriaceae) strains.</title>
        <authorList>
            <person name="Szabo A."/>
            <person name="Korponai K."/>
            <person name="Felfoldi T."/>
        </authorList>
    </citation>
    <scope>NUCLEOTIDE SEQUENCE</scope>
    <source>
        <strain evidence="4">DSM 111903</strain>
    </source>
</reference>
<dbReference type="InterPro" id="IPR037066">
    <property type="entry name" value="Plug_dom_sf"/>
</dbReference>
<keyword evidence="1" id="KW-1134">Transmembrane beta strand</keyword>